<reference evidence="5" key="1">
    <citation type="submission" date="2017-09" db="EMBL/GenBank/DDBJ databases">
        <title>The Reconstruction of 2,631 Draft Metagenome-Assembled Genomes from the Global Oceans.</title>
        <authorList>
            <person name="Tully B.J."/>
            <person name="Graham E.D."/>
            <person name="Heidelberg J.F."/>
        </authorList>
    </citation>
    <scope>NUCLEOTIDE SEQUENCE [LARGE SCALE GENOMIC DNA]</scope>
</reference>
<dbReference type="GO" id="GO:0004751">
    <property type="term" value="F:ribose-5-phosphate isomerase activity"/>
    <property type="evidence" value="ECO:0007669"/>
    <property type="project" value="UniProtKB-EC"/>
</dbReference>
<sequence>MALTEEIIDALVEKYIKPDSILAFGTSNDAEVFLKKIALKLQDPEHHLENVSIVPTSSHIATILSSVHIPIADINAREIDVAVEFVDLVDHHFNYIKRDSLSLVRDKMIAQSAAEMIAIVEEKNFVKRLAGVIPFEIAIFGWKRSLVQLEALGKAKLRMKGGQPYKTETNHYIIDVEVDEIYSLEDLEFESKNIPGVLEAGLFIGYADRILAHGKSGLKVKSRMDYSKQDDEDTVEMTEGLLTL</sequence>
<dbReference type="InterPro" id="IPR004788">
    <property type="entry name" value="Ribose5P_isomerase_type_A"/>
</dbReference>
<dbReference type="SUPFAM" id="SSF100950">
    <property type="entry name" value="NagB/RpiA/CoA transferase-like"/>
    <property type="match status" value="1"/>
</dbReference>
<evidence type="ECO:0000256" key="3">
    <source>
        <dbReference type="ARBA" id="ARBA00023235"/>
    </source>
</evidence>
<dbReference type="AlphaFoldDB" id="A0A2D6M0V3"/>
<dbReference type="SUPFAM" id="SSF75445">
    <property type="entry name" value="D-ribose-5-phosphate isomerase (RpiA), lid domain"/>
    <property type="match status" value="1"/>
</dbReference>
<proteinExistence type="predicted"/>
<protein>
    <recommendedName>
        <fullName evidence="2">ribose-5-phosphate isomerase</fullName>
        <ecNumber evidence="2">5.3.1.6</ecNumber>
    </recommendedName>
</protein>
<dbReference type="GO" id="GO:0009052">
    <property type="term" value="P:pentose-phosphate shunt, non-oxidative branch"/>
    <property type="evidence" value="ECO:0007669"/>
    <property type="project" value="InterPro"/>
</dbReference>
<gene>
    <name evidence="4" type="ORF">CL943_01895</name>
</gene>
<evidence type="ECO:0000256" key="2">
    <source>
        <dbReference type="ARBA" id="ARBA00011959"/>
    </source>
</evidence>
<dbReference type="PANTHER" id="PTHR43748">
    <property type="entry name" value="RIBOSE-5-PHOSPHATE ISOMERASE 3, CHLOROPLASTIC-RELATED"/>
    <property type="match status" value="1"/>
</dbReference>
<keyword evidence="3" id="KW-0413">Isomerase</keyword>
<dbReference type="InterPro" id="IPR050262">
    <property type="entry name" value="Ribose-5P_isomerase"/>
</dbReference>
<evidence type="ECO:0000256" key="1">
    <source>
        <dbReference type="ARBA" id="ARBA00004921"/>
    </source>
</evidence>
<dbReference type="EC" id="5.3.1.6" evidence="2"/>
<dbReference type="Proteomes" id="UP000226592">
    <property type="component" value="Unassembled WGS sequence"/>
</dbReference>
<dbReference type="Pfam" id="PF06026">
    <property type="entry name" value="Rib_5-P_isom_A"/>
    <property type="match status" value="1"/>
</dbReference>
<dbReference type="EMBL" id="NZBU01000005">
    <property type="protein sequence ID" value="MAG22041.1"/>
    <property type="molecule type" value="Genomic_DNA"/>
</dbReference>
<dbReference type="Gene3D" id="3.40.50.1360">
    <property type="match status" value="1"/>
</dbReference>
<dbReference type="PANTHER" id="PTHR43748:SF3">
    <property type="entry name" value="RIBOSE-5-PHOSPHATE ISOMERASE 3, CHLOROPLASTIC-RELATED"/>
    <property type="match status" value="1"/>
</dbReference>
<organism evidence="4 5">
    <name type="scientific">Candidatus Iainarchaeum sp</name>
    <dbReference type="NCBI Taxonomy" id="3101447"/>
    <lineage>
        <taxon>Archaea</taxon>
        <taxon>Candidatus Iainarchaeota</taxon>
        <taxon>Candidatus Iainarchaeia</taxon>
        <taxon>Candidatus Iainarchaeales</taxon>
        <taxon>Candidatus Iainarchaeaceae</taxon>
        <taxon>Candidatus Iainarchaeum</taxon>
    </lineage>
</organism>
<evidence type="ECO:0000313" key="4">
    <source>
        <dbReference type="EMBL" id="MAG22041.1"/>
    </source>
</evidence>
<comment type="caution">
    <text evidence="4">The sequence shown here is derived from an EMBL/GenBank/DDBJ whole genome shotgun (WGS) entry which is preliminary data.</text>
</comment>
<name>A0A2D6M0V3_9ARCH</name>
<dbReference type="InterPro" id="IPR037171">
    <property type="entry name" value="NagB/RpiA_transferase-like"/>
</dbReference>
<dbReference type="Gene3D" id="3.30.70.260">
    <property type="match status" value="1"/>
</dbReference>
<evidence type="ECO:0000313" key="5">
    <source>
        <dbReference type="Proteomes" id="UP000226592"/>
    </source>
</evidence>
<accession>A0A2D6M0V3</accession>
<comment type="pathway">
    <text evidence="1">Carbohydrate degradation.</text>
</comment>